<keyword evidence="3" id="KW-1185">Reference proteome</keyword>
<dbReference type="PANTHER" id="PTHR43591:SF24">
    <property type="entry name" value="2-METHOXY-6-POLYPRENYL-1,4-BENZOQUINOL METHYLASE, MITOCHONDRIAL"/>
    <property type="match status" value="1"/>
</dbReference>
<evidence type="ECO:0000313" key="2">
    <source>
        <dbReference type="EMBL" id="MEY8763780.1"/>
    </source>
</evidence>
<dbReference type="EMBL" id="JBGFFE010000011">
    <property type="protein sequence ID" value="MEY8763780.1"/>
    <property type="molecule type" value="Genomic_DNA"/>
</dbReference>
<reference evidence="2 3" key="1">
    <citation type="submission" date="2024-08" db="EMBL/GenBank/DDBJ databases">
        <title>Clostridium lapicellarii sp. nov., and Clostridium renhuaiense sp. nov., two species isolated from the mud in a fermentation cellar used for producing sauce-flavour Chinese liquors.</title>
        <authorList>
            <person name="Yang F."/>
            <person name="Wang H."/>
            <person name="Chen L.Q."/>
            <person name="Zhou N."/>
            <person name="Lu J.J."/>
            <person name="Pu X.X."/>
            <person name="Wan B."/>
            <person name="Wang L."/>
            <person name="Liu S.J."/>
        </authorList>
    </citation>
    <scope>NUCLEOTIDE SEQUENCE [LARGE SCALE GENOMIC DNA]</scope>
    <source>
        <strain evidence="2 3">MT-113</strain>
    </source>
</reference>
<dbReference type="EC" id="2.1.1.-" evidence="2"/>
<evidence type="ECO:0000313" key="3">
    <source>
        <dbReference type="Proteomes" id="UP001565220"/>
    </source>
</evidence>
<dbReference type="GO" id="GO:0008168">
    <property type="term" value="F:methyltransferase activity"/>
    <property type="evidence" value="ECO:0007669"/>
    <property type="project" value="UniProtKB-KW"/>
</dbReference>
<dbReference type="Proteomes" id="UP001565220">
    <property type="component" value="Unassembled WGS sequence"/>
</dbReference>
<dbReference type="Pfam" id="PF08241">
    <property type="entry name" value="Methyltransf_11"/>
    <property type="match status" value="1"/>
</dbReference>
<gene>
    <name evidence="2" type="ORF">AB8S09_09020</name>
</gene>
<protein>
    <submittedName>
        <fullName evidence="2">Class I SAM-dependent methyltransferase</fullName>
        <ecNumber evidence="2">2.1.1.-</ecNumber>
    </submittedName>
</protein>
<evidence type="ECO:0000259" key="1">
    <source>
        <dbReference type="Pfam" id="PF08241"/>
    </source>
</evidence>
<proteinExistence type="predicted"/>
<dbReference type="SUPFAM" id="SSF53335">
    <property type="entry name" value="S-adenosyl-L-methionine-dependent methyltransferases"/>
    <property type="match status" value="1"/>
</dbReference>
<keyword evidence="2" id="KW-0808">Transferase</keyword>
<dbReference type="InterPro" id="IPR013216">
    <property type="entry name" value="Methyltransf_11"/>
</dbReference>
<name>A0ABV4DX12_9CLOT</name>
<dbReference type="Gene3D" id="3.40.50.150">
    <property type="entry name" value="Vaccinia Virus protein VP39"/>
    <property type="match status" value="1"/>
</dbReference>
<organism evidence="2 3">
    <name type="scientific">Clostridium lapidicellarium</name>
    <dbReference type="NCBI Taxonomy" id="3240931"/>
    <lineage>
        <taxon>Bacteria</taxon>
        <taxon>Bacillati</taxon>
        <taxon>Bacillota</taxon>
        <taxon>Clostridia</taxon>
        <taxon>Eubacteriales</taxon>
        <taxon>Clostridiaceae</taxon>
        <taxon>Clostridium</taxon>
    </lineage>
</organism>
<dbReference type="GO" id="GO:0032259">
    <property type="term" value="P:methylation"/>
    <property type="evidence" value="ECO:0007669"/>
    <property type="project" value="UniProtKB-KW"/>
</dbReference>
<sequence length="326" mass="37674">MNYDINHNDLKKSLEIQKEIMKKKIYHIKSVIKSIEEAVHMIDENKELNWDKFINIIDAVNADQKWIEQYENASNLKARIRIHELFSTNKQGWMNWFFEQLNLPDNASILELGCGNGELWAKNLHKIPSGWNITLTDFSAGMLEDAKKNLNSARFKFKLADAQDIPYGINSFDAVIANHVLYHVSNIDRALSEICRVLKPKGQFYASTVGKNHMREMRDIVKKFNSPEITTDSWNLTGKFQLENGLAKVSRWFKDVTLKRYKDNLRVTSSSPLADYLFSMPGNTKNALDETGLRNLKDFLQSEIDKNGYIYITKDTGFFHGTKPKI</sequence>
<feature type="domain" description="Methyltransferase type 11" evidence="1">
    <location>
        <begin position="110"/>
        <end position="205"/>
    </location>
</feature>
<comment type="caution">
    <text evidence="2">The sequence shown here is derived from an EMBL/GenBank/DDBJ whole genome shotgun (WGS) entry which is preliminary data.</text>
</comment>
<keyword evidence="2" id="KW-0489">Methyltransferase</keyword>
<dbReference type="CDD" id="cd02440">
    <property type="entry name" value="AdoMet_MTases"/>
    <property type="match status" value="1"/>
</dbReference>
<dbReference type="InterPro" id="IPR029063">
    <property type="entry name" value="SAM-dependent_MTases_sf"/>
</dbReference>
<dbReference type="PANTHER" id="PTHR43591">
    <property type="entry name" value="METHYLTRANSFERASE"/>
    <property type="match status" value="1"/>
</dbReference>
<accession>A0ABV4DX12</accession>